<dbReference type="eggNOG" id="COG1453">
    <property type="taxonomic scope" value="Bacteria"/>
</dbReference>
<dbReference type="InterPro" id="IPR053135">
    <property type="entry name" value="AKR2_Oxidoreductase"/>
</dbReference>
<accession>L0DEY9</accession>
<evidence type="ECO:0000256" key="1">
    <source>
        <dbReference type="SAM" id="SignalP"/>
    </source>
</evidence>
<dbReference type="InterPro" id="IPR006311">
    <property type="entry name" value="TAT_signal"/>
</dbReference>
<dbReference type="PANTHER" id="PTHR43312:SF1">
    <property type="entry name" value="NADP-DEPENDENT OXIDOREDUCTASE DOMAIN-CONTAINING PROTEIN"/>
    <property type="match status" value="1"/>
</dbReference>
<dbReference type="NCBIfam" id="TIGR01409">
    <property type="entry name" value="TAT_signal_seq"/>
    <property type="match status" value="1"/>
</dbReference>
<dbReference type="Gene3D" id="3.20.20.100">
    <property type="entry name" value="NADP-dependent oxidoreductase domain"/>
    <property type="match status" value="1"/>
</dbReference>
<dbReference type="InterPro" id="IPR023210">
    <property type="entry name" value="NADP_OxRdtase_dom"/>
</dbReference>
<evidence type="ECO:0000313" key="3">
    <source>
        <dbReference type="EMBL" id="AGA27368.1"/>
    </source>
</evidence>
<dbReference type="InterPro" id="IPR019546">
    <property type="entry name" value="TAT_signal_bac_arc"/>
</dbReference>
<keyword evidence="1" id="KW-0732">Signal</keyword>
<dbReference type="Proteomes" id="UP000010798">
    <property type="component" value="Chromosome"/>
</dbReference>
<dbReference type="CDD" id="cd19105">
    <property type="entry name" value="AKR_unchar"/>
    <property type="match status" value="1"/>
</dbReference>
<evidence type="ECO:0000313" key="4">
    <source>
        <dbReference type="Proteomes" id="UP000010798"/>
    </source>
</evidence>
<dbReference type="RefSeq" id="WP_015246516.1">
    <property type="nucleotide sequence ID" value="NC_019892.1"/>
</dbReference>
<feature type="domain" description="NADP-dependent oxidoreductase" evidence="2">
    <location>
        <begin position="67"/>
        <end position="315"/>
    </location>
</feature>
<dbReference type="HOGENOM" id="CLU_023205_3_3_0"/>
<proteinExistence type="predicted"/>
<dbReference type="OrthoDB" id="253560at2"/>
<dbReference type="InterPro" id="IPR036812">
    <property type="entry name" value="NAD(P)_OxRdtase_dom_sf"/>
</dbReference>
<dbReference type="AlphaFoldDB" id="L0DEY9"/>
<sequence>MEGSQGSCGGNRRRFLKTAAAAGPVLAAAGPMLAADPKAFPMITLGKTGQKVSRLGMGSSWTVEPSFVQALLASGVTYIDTAEGYENGKSERTIGAVLQRTGKRKDVFLVTKTHAPRKISGDFNASAFFEKKAKESLERLQTDYIDSYFMHGLTGSQIPMLSDSAVKGAFEQLKAKGTIRYAGLSCHDAQLVEIVEAAAACGWIDHIMIQYNYRTMDRDELKRAVDKASKANIGLVAMKTQGGANEFKGVGESPNLKEFIAKGFKKEQAAIKTVFADERFHAVVSEMTNRDMLRENIAATRDPITAKEARLLEEHRERTSKLYCHGCGHLCETAAHGVPVATVLRYLRYYEAYGKRQEARALYQALPAEARDLASSNLAAAEAACPYGLPVAQLVQIADRRMS</sequence>
<organism evidence="3 4">
    <name type="scientific">Singulisphaera acidiphila (strain ATCC BAA-1392 / DSM 18658 / VKM B-2454 / MOB10)</name>
    <dbReference type="NCBI Taxonomy" id="886293"/>
    <lineage>
        <taxon>Bacteria</taxon>
        <taxon>Pseudomonadati</taxon>
        <taxon>Planctomycetota</taxon>
        <taxon>Planctomycetia</taxon>
        <taxon>Isosphaerales</taxon>
        <taxon>Isosphaeraceae</taxon>
        <taxon>Singulisphaera</taxon>
    </lineage>
</organism>
<feature type="chain" id="PRO_5003940789" evidence="1">
    <location>
        <begin position="35"/>
        <end position="403"/>
    </location>
</feature>
<evidence type="ECO:0000259" key="2">
    <source>
        <dbReference type="Pfam" id="PF00248"/>
    </source>
</evidence>
<keyword evidence="4" id="KW-1185">Reference proteome</keyword>
<dbReference type="KEGG" id="saci:Sinac_3087"/>
<dbReference type="PROSITE" id="PS51318">
    <property type="entry name" value="TAT"/>
    <property type="match status" value="1"/>
</dbReference>
<dbReference type="STRING" id="886293.Sinac_3087"/>
<name>L0DEY9_SINAD</name>
<dbReference type="Pfam" id="PF00248">
    <property type="entry name" value="Aldo_ket_red"/>
    <property type="match status" value="1"/>
</dbReference>
<gene>
    <name evidence="3" type="ordered locus">Sinac_3087</name>
</gene>
<dbReference type="EMBL" id="CP003364">
    <property type="protein sequence ID" value="AGA27368.1"/>
    <property type="molecule type" value="Genomic_DNA"/>
</dbReference>
<dbReference type="PANTHER" id="PTHR43312">
    <property type="entry name" value="D-THREO-ALDOSE 1-DEHYDROGENASE"/>
    <property type="match status" value="1"/>
</dbReference>
<dbReference type="SUPFAM" id="SSF51430">
    <property type="entry name" value="NAD(P)-linked oxidoreductase"/>
    <property type="match status" value="1"/>
</dbReference>
<reference evidence="3 4" key="1">
    <citation type="submission" date="2012-02" db="EMBL/GenBank/DDBJ databases">
        <title>Complete sequence of chromosome of Singulisphaera acidiphila DSM 18658.</title>
        <authorList>
            <consortium name="US DOE Joint Genome Institute (JGI-PGF)"/>
            <person name="Lucas S."/>
            <person name="Copeland A."/>
            <person name="Lapidus A."/>
            <person name="Glavina del Rio T."/>
            <person name="Dalin E."/>
            <person name="Tice H."/>
            <person name="Bruce D."/>
            <person name="Goodwin L."/>
            <person name="Pitluck S."/>
            <person name="Peters L."/>
            <person name="Ovchinnikova G."/>
            <person name="Chertkov O."/>
            <person name="Kyrpides N."/>
            <person name="Mavromatis K."/>
            <person name="Ivanova N."/>
            <person name="Brettin T."/>
            <person name="Detter J.C."/>
            <person name="Han C."/>
            <person name="Larimer F."/>
            <person name="Land M."/>
            <person name="Hauser L."/>
            <person name="Markowitz V."/>
            <person name="Cheng J.-F."/>
            <person name="Hugenholtz P."/>
            <person name="Woyke T."/>
            <person name="Wu D."/>
            <person name="Tindall B."/>
            <person name="Pomrenke H."/>
            <person name="Brambilla E."/>
            <person name="Klenk H.-P."/>
            <person name="Eisen J.A."/>
        </authorList>
    </citation>
    <scope>NUCLEOTIDE SEQUENCE [LARGE SCALE GENOMIC DNA]</scope>
    <source>
        <strain evidence="4">ATCC BAA-1392 / DSM 18658 / VKM B-2454 / MOB10</strain>
    </source>
</reference>
<feature type="signal peptide" evidence="1">
    <location>
        <begin position="1"/>
        <end position="34"/>
    </location>
</feature>
<protein>
    <submittedName>
        <fullName evidence="3">Putative oxidoreductase of aldo/keto reductase family</fullName>
    </submittedName>
</protein>